<dbReference type="CDD" id="cd18186">
    <property type="entry name" value="BTB_POZ_ZBTB_KLHL-like"/>
    <property type="match status" value="1"/>
</dbReference>
<organism evidence="2 3">
    <name type="scientific">Folsomia candida</name>
    <name type="common">Springtail</name>
    <dbReference type="NCBI Taxonomy" id="158441"/>
    <lineage>
        <taxon>Eukaryota</taxon>
        <taxon>Metazoa</taxon>
        <taxon>Ecdysozoa</taxon>
        <taxon>Arthropoda</taxon>
        <taxon>Hexapoda</taxon>
        <taxon>Collembola</taxon>
        <taxon>Entomobryomorpha</taxon>
        <taxon>Isotomoidea</taxon>
        <taxon>Isotomidae</taxon>
        <taxon>Proisotominae</taxon>
        <taxon>Folsomia</taxon>
    </lineage>
</organism>
<evidence type="ECO:0000313" key="2">
    <source>
        <dbReference type="EMBL" id="OXA44706.1"/>
    </source>
</evidence>
<dbReference type="Gene3D" id="3.30.710.10">
    <property type="entry name" value="Potassium Channel Kv1.1, Chain A"/>
    <property type="match status" value="1"/>
</dbReference>
<dbReference type="InterPro" id="IPR051481">
    <property type="entry name" value="BTB-POZ/Galectin-3-binding"/>
</dbReference>
<comment type="caution">
    <text evidence="2">The sequence shown here is derived from an EMBL/GenBank/DDBJ whole genome shotgun (WGS) entry which is preliminary data.</text>
</comment>
<keyword evidence="3" id="KW-1185">Reference proteome</keyword>
<dbReference type="InterPro" id="IPR012334">
    <property type="entry name" value="Pectin_lyas_fold"/>
</dbReference>
<dbReference type="EMBL" id="LNIX01000019">
    <property type="protein sequence ID" value="OXA44706.1"/>
    <property type="molecule type" value="Genomic_DNA"/>
</dbReference>
<dbReference type="OrthoDB" id="6359816at2759"/>
<dbReference type="PROSITE" id="PS50097">
    <property type="entry name" value="BTB"/>
    <property type="match status" value="1"/>
</dbReference>
<dbReference type="AlphaFoldDB" id="A0A226DKI1"/>
<dbReference type="InterPro" id="IPR011333">
    <property type="entry name" value="SKP1/BTB/POZ_sf"/>
</dbReference>
<dbReference type="InterPro" id="IPR000210">
    <property type="entry name" value="BTB/POZ_dom"/>
</dbReference>
<dbReference type="InterPro" id="IPR011705">
    <property type="entry name" value="BACK"/>
</dbReference>
<proteinExistence type="predicted"/>
<reference evidence="2 3" key="1">
    <citation type="submission" date="2015-12" db="EMBL/GenBank/DDBJ databases">
        <title>The genome of Folsomia candida.</title>
        <authorList>
            <person name="Faddeeva A."/>
            <person name="Derks M.F."/>
            <person name="Anvar Y."/>
            <person name="Smit S."/>
            <person name="Van Straalen N."/>
            <person name="Roelofs D."/>
        </authorList>
    </citation>
    <scope>NUCLEOTIDE SEQUENCE [LARGE SCALE GENOMIC DNA]</scope>
    <source>
        <strain evidence="2 3">VU population</strain>
        <tissue evidence="2">Whole body</tissue>
    </source>
</reference>
<evidence type="ECO:0000313" key="3">
    <source>
        <dbReference type="Proteomes" id="UP000198287"/>
    </source>
</evidence>
<dbReference type="Proteomes" id="UP000198287">
    <property type="component" value="Unassembled WGS sequence"/>
</dbReference>
<dbReference type="SMART" id="SM00225">
    <property type="entry name" value="BTB"/>
    <property type="match status" value="1"/>
</dbReference>
<sequence length="642" mass="71697">MQCTLPSIIRHSTLVISQSWWPDTKKIIVEFLHSVMSLLHPSPKKGRFDLGETLYQKYLDGKNVDTVLVVGPCRQFHVHRAVLTSASDVFDEVLKGRKGGVQDPNIIRLPDGTTDVAAKAFIQIMYLRKVDLPLTTSLVLEVVSLCDKFIIESLIDEFLSSILHFVTRYTCVEICEGSFDLTKCKLLFEDAWTCLTRNIYIILEGSATKLCERTWEKILLMEGPDVSMDELVLFVHLMRWRGANKSRQEAFQRLVTLIRFPLMRADTIAQSVERFNVLSDKDLADVYTYIHGGGSQGNRVPRFPCYSRKSKVVNSSTQLRAILRSVNPRDFIQLLPGEYETKSSFVIPGGVKIQGSGQSTIIRGISNKAIDVLVVNGHDVEISNLQILCSRKYTHIGRHPSCGLQLWGSRNLVRNVNLTKCELQINGPYSMISNVTCDTGHTGICIVNQGHNTLTDVTLRNLKFGIRIKDGANSNSIHDLDCTDVAVGVTLGTDNNSLIGMDYTFPKSVGKNEERVAVKIVGGCGNTVNEVQCYKFDEVEEDDDTSSVDSRESDYMDLENIKTFGLIVMERNGQVPKNNIFEDFAGGPVKLEGEKNTLKDVDALFISLSGKGHKLENCITDDYSCDDEDEACTMELVGCNFD</sequence>
<dbReference type="SUPFAM" id="SSF54695">
    <property type="entry name" value="POZ domain"/>
    <property type="match status" value="1"/>
</dbReference>
<dbReference type="InterPro" id="IPR011050">
    <property type="entry name" value="Pectin_lyase_fold/virulence"/>
</dbReference>
<feature type="domain" description="BTB" evidence="1">
    <location>
        <begin position="64"/>
        <end position="134"/>
    </location>
</feature>
<protein>
    <submittedName>
        <fullName evidence="2">Kelch-like protein 11</fullName>
    </submittedName>
</protein>
<dbReference type="PANTHER" id="PTHR24410">
    <property type="entry name" value="HL07962P-RELATED"/>
    <property type="match status" value="1"/>
</dbReference>
<dbReference type="Pfam" id="PF07707">
    <property type="entry name" value="BACK"/>
    <property type="match status" value="1"/>
</dbReference>
<gene>
    <name evidence="2" type="ORF">Fcan01_20378</name>
</gene>
<accession>A0A226DKI1</accession>
<evidence type="ECO:0000259" key="1">
    <source>
        <dbReference type="PROSITE" id="PS50097"/>
    </source>
</evidence>
<dbReference type="SUPFAM" id="SSF51126">
    <property type="entry name" value="Pectin lyase-like"/>
    <property type="match status" value="1"/>
</dbReference>
<name>A0A226DKI1_FOLCA</name>
<dbReference type="Pfam" id="PF00651">
    <property type="entry name" value="BTB"/>
    <property type="match status" value="1"/>
</dbReference>
<dbReference type="PANTHER" id="PTHR24410:SF23">
    <property type="entry name" value="BTB DOMAIN-CONTAINING PROTEIN-RELATED"/>
    <property type="match status" value="1"/>
</dbReference>
<dbReference type="Gene3D" id="2.160.20.10">
    <property type="entry name" value="Single-stranded right-handed beta-helix, Pectin lyase-like"/>
    <property type="match status" value="1"/>
</dbReference>